<dbReference type="EMBL" id="UOGL01000078">
    <property type="protein sequence ID" value="VAX36781.1"/>
    <property type="molecule type" value="Genomic_DNA"/>
</dbReference>
<feature type="transmembrane region" description="Helical" evidence="2">
    <location>
        <begin position="49"/>
        <end position="71"/>
    </location>
</feature>
<feature type="transmembrane region" description="Helical" evidence="2">
    <location>
        <begin position="172"/>
        <end position="194"/>
    </location>
</feature>
<name>A0A3B1DD52_9ZZZZ</name>
<protein>
    <submittedName>
        <fullName evidence="4">Fatty acid desaturase family protein</fullName>
    </submittedName>
</protein>
<proteinExistence type="predicted"/>
<evidence type="ECO:0000256" key="2">
    <source>
        <dbReference type="SAM" id="Phobius"/>
    </source>
</evidence>
<feature type="compositionally biased region" description="Polar residues" evidence="1">
    <location>
        <begin position="339"/>
        <end position="348"/>
    </location>
</feature>
<evidence type="ECO:0000259" key="3">
    <source>
        <dbReference type="Pfam" id="PF00487"/>
    </source>
</evidence>
<dbReference type="InterPro" id="IPR005804">
    <property type="entry name" value="FA_desaturase_dom"/>
</dbReference>
<dbReference type="CDD" id="cd01060">
    <property type="entry name" value="Membrane-FADS-like"/>
    <property type="match status" value="1"/>
</dbReference>
<feature type="transmembrane region" description="Helical" evidence="2">
    <location>
        <begin position="137"/>
        <end position="160"/>
    </location>
</feature>
<feature type="domain" description="Fatty acid desaturase" evidence="3">
    <location>
        <begin position="48"/>
        <end position="290"/>
    </location>
</feature>
<gene>
    <name evidence="4" type="ORF">MNBD_PLANCTO02-2385</name>
</gene>
<sequence>MSSTVSDNSISASRQPTSGSWFFPRFILFPFLAMAAYPFFVLGAGGDHWAMQTVWILFLSYCWFCVGGSFHESVHETLFKYKWANVLYGRFLGVIIGIPYTTYKESHRCHHAYLNTPVDYELWPYSDPNISLGTRRVFIWVDLIFGVVTAPYIYARIFFLKDFPDSSKVRRAIFWEYMALILFWVFVFIAIYFLCHRHGETVTPFNPLWVLPLFIAATTNTARKFVEHLGLKSSDPFLGTRTILPGNFITKMLLYFNFDIAIHGPHHRYPHAQHNELPIKLKAYQALHPELEIPVYRSYTSAFFSMIPLLWTFPATGGLQKNFPQDSSSSSKEEEDNTNGKNNSSLSE</sequence>
<organism evidence="4">
    <name type="scientific">hydrothermal vent metagenome</name>
    <dbReference type="NCBI Taxonomy" id="652676"/>
    <lineage>
        <taxon>unclassified sequences</taxon>
        <taxon>metagenomes</taxon>
        <taxon>ecological metagenomes</taxon>
    </lineage>
</organism>
<dbReference type="AlphaFoldDB" id="A0A3B1DD52"/>
<keyword evidence="2" id="KW-1133">Transmembrane helix</keyword>
<reference evidence="4" key="1">
    <citation type="submission" date="2018-06" db="EMBL/GenBank/DDBJ databases">
        <authorList>
            <person name="Zhirakovskaya E."/>
        </authorList>
    </citation>
    <scope>NUCLEOTIDE SEQUENCE</scope>
</reference>
<evidence type="ECO:0000313" key="4">
    <source>
        <dbReference type="EMBL" id="VAX36781.1"/>
    </source>
</evidence>
<keyword evidence="2" id="KW-0812">Transmembrane</keyword>
<keyword evidence="2" id="KW-0472">Membrane</keyword>
<feature type="transmembrane region" description="Helical" evidence="2">
    <location>
        <begin position="21"/>
        <end position="43"/>
    </location>
</feature>
<feature type="transmembrane region" description="Helical" evidence="2">
    <location>
        <begin position="83"/>
        <end position="103"/>
    </location>
</feature>
<evidence type="ECO:0000256" key="1">
    <source>
        <dbReference type="SAM" id="MobiDB-lite"/>
    </source>
</evidence>
<dbReference type="GO" id="GO:0006629">
    <property type="term" value="P:lipid metabolic process"/>
    <property type="evidence" value="ECO:0007669"/>
    <property type="project" value="InterPro"/>
</dbReference>
<accession>A0A3B1DD52</accession>
<dbReference type="Pfam" id="PF00487">
    <property type="entry name" value="FA_desaturase"/>
    <property type="match status" value="1"/>
</dbReference>
<feature type="region of interest" description="Disordered" evidence="1">
    <location>
        <begin position="322"/>
        <end position="348"/>
    </location>
</feature>